<dbReference type="GO" id="GO:0005524">
    <property type="term" value="F:ATP binding"/>
    <property type="evidence" value="ECO:0007669"/>
    <property type="project" value="InterPro"/>
</dbReference>
<dbReference type="Pfam" id="PF00270">
    <property type="entry name" value="DEAD"/>
    <property type="match status" value="1"/>
</dbReference>
<dbReference type="GO" id="GO:0009378">
    <property type="term" value="F:four-way junction helicase activity"/>
    <property type="evidence" value="ECO:0007669"/>
    <property type="project" value="TreeGrafter"/>
</dbReference>
<evidence type="ECO:0000256" key="5">
    <source>
        <dbReference type="ARBA" id="ARBA00034808"/>
    </source>
</evidence>
<proteinExistence type="inferred from homology"/>
<dbReference type="PROSITE" id="PS51192">
    <property type="entry name" value="HELICASE_ATP_BIND_1"/>
    <property type="match status" value="1"/>
</dbReference>
<dbReference type="SUPFAM" id="SSF52540">
    <property type="entry name" value="P-loop containing nucleoside triphosphate hydrolases"/>
    <property type="match status" value="1"/>
</dbReference>
<dbReference type="Gene3D" id="3.40.50.300">
    <property type="entry name" value="P-loop containing nucleotide triphosphate hydrolases"/>
    <property type="match status" value="1"/>
</dbReference>
<protein>
    <recommendedName>
        <fullName evidence="5">DNA 3'-5' helicase</fullName>
        <ecNumber evidence="5">5.6.2.4</ecNumber>
    </recommendedName>
</protein>
<evidence type="ECO:0000313" key="8">
    <source>
        <dbReference type="EMBL" id="KIP06062.1"/>
    </source>
</evidence>
<dbReference type="GO" id="GO:0005737">
    <property type="term" value="C:cytoplasm"/>
    <property type="evidence" value="ECO:0007669"/>
    <property type="project" value="TreeGrafter"/>
</dbReference>
<dbReference type="HOGENOM" id="CLU_001103_20_0_1"/>
<keyword evidence="6" id="KW-0472">Membrane</keyword>
<accession>A0A0C3S698</accession>
<evidence type="ECO:0000256" key="3">
    <source>
        <dbReference type="ARBA" id="ARBA00023235"/>
    </source>
</evidence>
<dbReference type="OrthoDB" id="10261556at2759"/>
<evidence type="ECO:0000256" key="6">
    <source>
        <dbReference type="SAM" id="Phobius"/>
    </source>
</evidence>
<keyword evidence="6" id="KW-1133">Transmembrane helix</keyword>
<dbReference type="PANTHER" id="PTHR13710:SF105">
    <property type="entry name" value="ATP-DEPENDENT DNA HELICASE Q1"/>
    <property type="match status" value="1"/>
</dbReference>
<evidence type="ECO:0000313" key="9">
    <source>
        <dbReference type="Proteomes" id="UP000053257"/>
    </source>
</evidence>
<organism evidence="8 9">
    <name type="scientific">Phlebiopsis gigantea (strain 11061_1 CR5-6)</name>
    <name type="common">White-rot fungus</name>
    <name type="synonym">Peniophora gigantea</name>
    <dbReference type="NCBI Taxonomy" id="745531"/>
    <lineage>
        <taxon>Eukaryota</taxon>
        <taxon>Fungi</taxon>
        <taxon>Dikarya</taxon>
        <taxon>Basidiomycota</taxon>
        <taxon>Agaricomycotina</taxon>
        <taxon>Agaricomycetes</taxon>
        <taxon>Polyporales</taxon>
        <taxon>Phanerochaetaceae</taxon>
        <taxon>Phlebiopsis</taxon>
    </lineage>
</organism>
<reference evidence="8 9" key="1">
    <citation type="journal article" date="2014" name="PLoS Genet.">
        <title>Analysis of the Phlebiopsis gigantea genome, transcriptome and secretome provides insight into its pioneer colonization strategies of wood.</title>
        <authorList>
            <person name="Hori C."/>
            <person name="Ishida T."/>
            <person name="Igarashi K."/>
            <person name="Samejima M."/>
            <person name="Suzuki H."/>
            <person name="Master E."/>
            <person name="Ferreira P."/>
            <person name="Ruiz-Duenas F.J."/>
            <person name="Held B."/>
            <person name="Canessa P."/>
            <person name="Larrondo L.F."/>
            <person name="Schmoll M."/>
            <person name="Druzhinina I.S."/>
            <person name="Kubicek C.P."/>
            <person name="Gaskell J.A."/>
            <person name="Kersten P."/>
            <person name="St John F."/>
            <person name="Glasner J."/>
            <person name="Sabat G."/>
            <person name="Splinter BonDurant S."/>
            <person name="Syed K."/>
            <person name="Yadav J."/>
            <person name="Mgbeahuruike A.C."/>
            <person name="Kovalchuk A."/>
            <person name="Asiegbu F.O."/>
            <person name="Lackner G."/>
            <person name="Hoffmeister D."/>
            <person name="Rencoret J."/>
            <person name="Gutierrez A."/>
            <person name="Sun H."/>
            <person name="Lindquist E."/>
            <person name="Barry K."/>
            <person name="Riley R."/>
            <person name="Grigoriev I.V."/>
            <person name="Henrissat B."/>
            <person name="Kues U."/>
            <person name="Berka R.M."/>
            <person name="Martinez A.T."/>
            <person name="Covert S.F."/>
            <person name="Blanchette R.A."/>
            <person name="Cullen D."/>
        </authorList>
    </citation>
    <scope>NUCLEOTIDE SEQUENCE [LARGE SCALE GENOMIC DNA]</scope>
    <source>
        <strain evidence="8 9">11061_1 CR5-6</strain>
    </source>
</reference>
<evidence type="ECO:0000256" key="4">
    <source>
        <dbReference type="ARBA" id="ARBA00034617"/>
    </source>
</evidence>
<dbReference type="EC" id="5.6.2.4" evidence="5"/>
<keyword evidence="9" id="KW-1185">Reference proteome</keyword>
<name>A0A0C3S698_PHLG1</name>
<keyword evidence="2" id="KW-0238">DNA-binding</keyword>
<dbReference type="AlphaFoldDB" id="A0A0C3S698"/>
<evidence type="ECO:0000259" key="7">
    <source>
        <dbReference type="PROSITE" id="PS51192"/>
    </source>
</evidence>
<keyword evidence="3" id="KW-0413">Isomerase</keyword>
<dbReference type="PANTHER" id="PTHR13710">
    <property type="entry name" value="DNA HELICASE RECQ FAMILY MEMBER"/>
    <property type="match status" value="1"/>
</dbReference>
<dbReference type="Proteomes" id="UP000053257">
    <property type="component" value="Unassembled WGS sequence"/>
</dbReference>
<sequence>MNNTSEGSGSQSARPLPSVEDIERHALSFFGNRPCKWQCEVVLAMLRRQDTICVAPTGAGKTLTFWLPLLFDPTGIVVVITPLNILGAQNQRKLEKLGIGAITVNAENATDVTATVRAH</sequence>
<dbReference type="EMBL" id="KN840527">
    <property type="protein sequence ID" value="KIP06062.1"/>
    <property type="molecule type" value="Genomic_DNA"/>
</dbReference>
<comment type="catalytic activity">
    <reaction evidence="4">
        <text>Couples ATP hydrolysis with the unwinding of duplex DNA by translocating in the 3'-5' direction.</text>
        <dbReference type="EC" id="5.6.2.4"/>
    </reaction>
</comment>
<comment type="similarity">
    <text evidence="1">Belongs to the helicase family. RecQ subfamily.</text>
</comment>
<dbReference type="GO" id="GO:0043138">
    <property type="term" value="F:3'-5' DNA helicase activity"/>
    <property type="evidence" value="ECO:0007669"/>
    <property type="project" value="UniProtKB-EC"/>
</dbReference>
<dbReference type="STRING" id="745531.A0A0C3S698"/>
<gene>
    <name evidence="8" type="ORF">PHLGIDRAFT_478352</name>
</gene>
<dbReference type="GO" id="GO:0003677">
    <property type="term" value="F:DNA binding"/>
    <property type="evidence" value="ECO:0007669"/>
    <property type="project" value="UniProtKB-KW"/>
</dbReference>
<keyword evidence="6" id="KW-0812">Transmembrane</keyword>
<evidence type="ECO:0000256" key="2">
    <source>
        <dbReference type="ARBA" id="ARBA00023125"/>
    </source>
</evidence>
<feature type="domain" description="Helicase ATP-binding" evidence="7">
    <location>
        <begin position="42"/>
        <end position="119"/>
    </location>
</feature>
<feature type="transmembrane region" description="Helical" evidence="6">
    <location>
        <begin position="65"/>
        <end position="86"/>
    </location>
</feature>
<dbReference type="InterPro" id="IPR011545">
    <property type="entry name" value="DEAD/DEAH_box_helicase_dom"/>
</dbReference>
<evidence type="ECO:0000256" key="1">
    <source>
        <dbReference type="ARBA" id="ARBA00005446"/>
    </source>
</evidence>
<dbReference type="InterPro" id="IPR027417">
    <property type="entry name" value="P-loop_NTPase"/>
</dbReference>
<dbReference type="GO" id="GO:0005694">
    <property type="term" value="C:chromosome"/>
    <property type="evidence" value="ECO:0007669"/>
    <property type="project" value="TreeGrafter"/>
</dbReference>
<dbReference type="GO" id="GO:0000724">
    <property type="term" value="P:double-strand break repair via homologous recombination"/>
    <property type="evidence" value="ECO:0007669"/>
    <property type="project" value="TreeGrafter"/>
</dbReference>
<dbReference type="InterPro" id="IPR014001">
    <property type="entry name" value="Helicase_ATP-bd"/>
</dbReference>